<proteinExistence type="predicted"/>
<organism evidence="2">
    <name type="scientific">Tanacetum cinerariifolium</name>
    <name type="common">Dalmatian daisy</name>
    <name type="synonym">Chrysanthemum cinerariifolium</name>
    <dbReference type="NCBI Taxonomy" id="118510"/>
    <lineage>
        <taxon>Eukaryota</taxon>
        <taxon>Viridiplantae</taxon>
        <taxon>Streptophyta</taxon>
        <taxon>Embryophyta</taxon>
        <taxon>Tracheophyta</taxon>
        <taxon>Spermatophyta</taxon>
        <taxon>Magnoliopsida</taxon>
        <taxon>eudicotyledons</taxon>
        <taxon>Gunneridae</taxon>
        <taxon>Pentapetalae</taxon>
        <taxon>asterids</taxon>
        <taxon>campanulids</taxon>
        <taxon>Asterales</taxon>
        <taxon>Asteraceae</taxon>
        <taxon>Asteroideae</taxon>
        <taxon>Anthemideae</taxon>
        <taxon>Anthemidinae</taxon>
        <taxon>Tanacetum</taxon>
    </lineage>
</organism>
<evidence type="ECO:0000256" key="1">
    <source>
        <dbReference type="SAM" id="MobiDB-lite"/>
    </source>
</evidence>
<sequence>MEIESLKRRVKKLKMRRSSRTHGPKRLYKVGLSTRVESSKDEGLGKEDASKQGRIADIDENEDITLVRTHDEQMFDAVQDLGGEEVFVGQQDEKVIEKEVVDAQVQFTTTSTTTPTISIDEATLA</sequence>
<name>A0A6L2LR81_TANCI</name>
<comment type="caution">
    <text evidence="2">The sequence shown here is derived from an EMBL/GenBank/DDBJ whole genome shotgun (WGS) entry which is preliminary data.</text>
</comment>
<dbReference type="AlphaFoldDB" id="A0A6L2LR81"/>
<feature type="compositionally biased region" description="Basic residues" evidence="1">
    <location>
        <begin position="8"/>
        <end position="24"/>
    </location>
</feature>
<reference evidence="2" key="1">
    <citation type="journal article" date="2019" name="Sci. Rep.">
        <title>Draft genome of Tanacetum cinerariifolium, the natural source of mosquito coil.</title>
        <authorList>
            <person name="Yamashiro T."/>
            <person name="Shiraishi A."/>
            <person name="Satake H."/>
            <person name="Nakayama K."/>
        </authorList>
    </citation>
    <scope>NUCLEOTIDE SEQUENCE</scope>
</reference>
<feature type="region of interest" description="Disordered" evidence="1">
    <location>
        <begin position="1"/>
        <end position="24"/>
    </location>
</feature>
<evidence type="ECO:0000313" key="2">
    <source>
        <dbReference type="EMBL" id="GEU63649.1"/>
    </source>
</evidence>
<protein>
    <submittedName>
        <fullName evidence="2">Zinc finger, CCHC-type</fullName>
    </submittedName>
</protein>
<dbReference type="EMBL" id="BKCJ010004885">
    <property type="protein sequence ID" value="GEU63649.1"/>
    <property type="molecule type" value="Genomic_DNA"/>
</dbReference>
<gene>
    <name evidence="2" type="ORF">Tci_035627</name>
</gene>
<accession>A0A6L2LR81</accession>